<comment type="pathway">
    <text evidence="2">Porphyrin-containing compound metabolism; heme O biosynthesis; heme O from protoheme: step 1/1.</text>
</comment>
<dbReference type="GO" id="GO:0005886">
    <property type="term" value="C:plasma membrane"/>
    <property type="evidence" value="ECO:0007669"/>
    <property type="project" value="UniProtKB-SubCell"/>
</dbReference>
<protein>
    <recommendedName>
        <fullName evidence="9">Protoheme IX farnesyltransferase</fullName>
    </recommendedName>
    <alternativeName>
        <fullName evidence="10">Heme B farnesyltransferase</fullName>
    </alternativeName>
</protein>
<comment type="subcellular location">
    <subcellularLocation>
        <location evidence="1">Cell membrane</location>
        <topology evidence="1">Multi-pass membrane protein</topology>
    </subcellularLocation>
</comment>
<evidence type="ECO:0000256" key="3">
    <source>
        <dbReference type="ARBA" id="ARBA00022475"/>
    </source>
</evidence>
<evidence type="ECO:0000256" key="9">
    <source>
        <dbReference type="ARBA" id="ARBA00040810"/>
    </source>
</evidence>
<evidence type="ECO:0000256" key="10">
    <source>
        <dbReference type="ARBA" id="ARBA00042475"/>
    </source>
</evidence>
<evidence type="ECO:0000256" key="2">
    <source>
        <dbReference type="ARBA" id="ARBA00004919"/>
    </source>
</evidence>
<dbReference type="PROSITE" id="PS00943">
    <property type="entry name" value="UBIA"/>
    <property type="match status" value="1"/>
</dbReference>
<evidence type="ECO:0000313" key="12">
    <source>
        <dbReference type="EMBL" id="SVE15462.1"/>
    </source>
</evidence>
<evidence type="ECO:0000256" key="1">
    <source>
        <dbReference type="ARBA" id="ARBA00004651"/>
    </source>
</evidence>
<evidence type="ECO:0000256" key="8">
    <source>
        <dbReference type="ARBA" id="ARBA00023136"/>
    </source>
</evidence>
<accession>A0A383B634</accession>
<dbReference type="Gene3D" id="1.10.357.140">
    <property type="entry name" value="UbiA prenyltransferase"/>
    <property type="match status" value="1"/>
</dbReference>
<evidence type="ECO:0000256" key="6">
    <source>
        <dbReference type="ARBA" id="ARBA00022989"/>
    </source>
</evidence>
<organism evidence="12">
    <name type="scientific">marine metagenome</name>
    <dbReference type="NCBI Taxonomy" id="408172"/>
    <lineage>
        <taxon>unclassified sequences</taxon>
        <taxon>metagenomes</taxon>
        <taxon>ecological metagenomes</taxon>
    </lineage>
</organism>
<feature type="transmembrane region" description="Helical" evidence="11">
    <location>
        <begin position="26"/>
        <end position="44"/>
    </location>
</feature>
<sequence length="247" mass="26472">MVLIATLAGFYLGSFGELDWIRLLNTIFGTALAAGGTIALNQYVERDLDAKMRRTRSRPLPDGRLHPVGALIFGVTISVGGVLYLLVAVNALSSLLAAITVLSYIFLYTPMKRKTPFCTFVGAIPGALPPMGGWVAAQGSLGFEAWVLFGIMFFWQIPHSLAIAWMYRTDYERAGLKLLPVIHPDGRSTGHQIVSNCLALLAVGLVPTLIGIAGTSYFIAALALGSVFLGCGVSFAILRSKVAARRL</sequence>
<name>A0A383B634_9ZZZZ</name>
<dbReference type="InterPro" id="IPR000537">
    <property type="entry name" value="UbiA_prenyltransferase"/>
</dbReference>
<keyword evidence="7" id="KW-0350">Heme biosynthesis</keyword>
<keyword evidence="6 11" id="KW-1133">Transmembrane helix</keyword>
<feature type="transmembrane region" description="Helical" evidence="11">
    <location>
        <begin position="92"/>
        <end position="110"/>
    </location>
</feature>
<dbReference type="CDD" id="cd13957">
    <property type="entry name" value="PT_UbiA_Cox10"/>
    <property type="match status" value="1"/>
</dbReference>
<evidence type="ECO:0000256" key="5">
    <source>
        <dbReference type="ARBA" id="ARBA00022692"/>
    </source>
</evidence>
<feature type="transmembrane region" description="Helical" evidence="11">
    <location>
        <begin position="65"/>
        <end position="86"/>
    </location>
</feature>
<keyword evidence="8 11" id="KW-0472">Membrane</keyword>
<dbReference type="EMBL" id="UINC01197798">
    <property type="protein sequence ID" value="SVE15462.1"/>
    <property type="molecule type" value="Genomic_DNA"/>
</dbReference>
<gene>
    <name evidence="12" type="ORF">METZ01_LOCUS468316</name>
</gene>
<evidence type="ECO:0000256" key="7">
    <source>
        <dbReference type="ARBA" id="ARBA00023133"/>
    </source>
</evidence>
<feature type="non-terminal residue" evidence="12">
    <location>
        <position position="247"/>
    </location>
</feature>
<dbReference type="Pfam" id="PF01040">
    <property type="entry name" value="UbiA"/>
    <property type="match status" value="1"/>
</dbReference>
<feature type="transmembrane region" description="Helical" evidence="11">
    <location>
        <begin position="117"/>
        <end position="137"/>
    </location>
</feature>
<evidence type="ECO:0000256" key="4">
    <source>
        <dbReference type="ARBA" id="ARBA00022679"/>
    </source>
</evidence>
<dbReference type="InterPro" id="IPR044878">
    <property type="entry name" value="UbiA_sf"/>
</dbReference>
<proteinExistence type="predicted"/>
<feature type="transmembrane region" description="Helical" evidence="11">
    <location>
        <begin position="193"/>
        <end position="212"/>
    </location>
</feature>
<feature type="transmembrane region" description="Helical" evidence="11">
    <location>
        <begin position="143"/>
        <end position="167"/>
    </location>
</feature>
<reference evidence="12" key="1">
    <citation type="submission" date="2018-05" db="EMBL/GenBank/DDBJ databases">
        <authorList>
            <person name="Lanie J.A."/>
            <person name="Ng W.-L."/>
            <person name="Kazmierczak K.M."/>
            <person name="Andrzejewski T.M."/>
            <person name="Davidsen T.M."/>
            <person name="Wayne K.J."/>
            <person name="Tettelin H."/>
            <person name="Glass J.I."/>
            <person name="Rusch D."/>
            <person name="Podicherti R."/>
            <person name="Tsui H.-C.T."/>
            <person name="Winkler M.E."/>
        </authorList>
    </citation>
    <scope>NUCLEOTIDE SEQUENCE</scope>
</reference>
<dbReference type="InterPro" id="IPR030470">
    <property type="entry name" value="UbiA_prenylTrfase_CS"/>
</dbReference>
<dbReference type="GO" id="GO:0006783">
    <property type="term" value="P:heme biosynthetic process"/>
    <property type="evidence" value="ECO:0007669"/>
    <property type="project" value="UniProtKB-KW"/>
</dbReference>
<dbReference type="AlphaFoldDB" id="A0A383B634"/>
<keyword evidence="4" id="KW-0808">Transferase</keyword>
<dbReference type="NCBIfam" id="TIGR01473">
    <property type="entry name" value="cyoE_ctaB"/>
    <property type="match status" value="1"/>
</dbReference>
<evidence type="ECO:0000256" key="11">
    <source>
        <dbReference type="SAM" id="Phobius"/>
    </source>
</evidence>
<dbReference type="InterPro" id="IPR006369">
    <property type="entry name" value="Protohaem_IX_farnesylTrfase"/>
</dbReference>
<dbReference type="GO" id="GO:0008495">
    <property type="term" value="F:protoheme IX farnesyltransferase activity"/>
    <property type="evidence" value="ECO:0007669"/>
    <property type="project" value="InterPro"/>
</dbReference>
<dbReference type="PANTHER" id="PTHR43448">
    <property type="entry name" value="PROTOHEME IX FARNESYLTRANSFERASE, MITOCHONDRIAL"/>
    <property type="match status" value="1"/>
</dbReference>
<feature type="transmembrane region" description="Helical" evidence="11">
    <location>
        <begin position="218"/>
        <end position="238"/>
    </location>
</feature>
<keyword evidence="5 11" id="KW-0812">Transmembrane</keyword>
<keyword evidence="3" id="KW-1003">Cell membrane</keyword>
<dbReference type="PANTHER" id="PTHR43448:SF7">
    <property type="entry name" value="4-HYDROXYBENZOATE SOLANESYLTRANSFERASE"/>
    <property type="match status" value="1"/>
</dbReference>